<name>A0A2G9V1W0_TELCI</name>
<dbReference type="PANTHER" id="PTHR14725">
    <property type="entry name" value="RIBOSOME-BINDING FACTOR A, MITOCHONDRIAL-RELATED"/>
    <property type="match status" value="1"/>
</dbReference>
<dbReference type="PANTHER" id="PTHR14725:SF0">
    <property type="entry name" value="RIBOSOME-BINDING FACTOR A, MITOCHONDRIAL-RELATED"/>
    <property type="match status" value="1"/>
</dbReference>
<dbReference type="InterPro" id="IPR039212">
    <property type="entry name" value="RBFA_mitochondrial"/>
</dbReference>
<keyword evidence="2" id="KW-1185">Reference proteome</keyword>
<organism evidence="1 2">
    <name type="scientific">Teladorsagia circumcincta</name>
    <name type="common">Brown stomach worm</name>
    <name type="synonym">Ostertagia circumcincta</name>
    <dbReference type="NCBI Taxonomy" id="45464"/>
    <lineage>
        <taxon>Eukaryota</taxon>
        <taxon>Metazoa</taxon>
        <taxon>Ecdysozoa</taxon>
        <taxon>Nematoda</taxon>
        <taxon>Chromadorea</taxon>
        <taxon>Rhabditida</taxon>
        <taxon>Rhabditina</taxon>
        <taxon>Rhabditomorpha</taxon>
        <taxon>Strongyloidea</taxon>
        <taxon>Trichostrongylidae</taxon>
        <taxon>Teladorsagia</taxon>
    </lineage>
</organism>
<dbReference type="AlphaFoldDB" id="A0A2G9V1W0"/>
<dbReference type="EMBL" id="KZ345091">
    <property type="protein sequence ID" value="PIO75952.1"/>
    <property type="molecule type" value="Genomic_DNA"/>
</dbReference>
<accession>A0A2G9V1W0</accession>
<sequence>MTLLFEQRSAAECVLLSNPKVLVDAVHAETKIEDCLERHRHSLRKALADSVGVNCPELKFLPDRSKLMEEEMERLFRIADYGMDYRACSFFVMNLLGEECETERRTLNDSSPLRFRILAEVTRMLNRNLTVNH</sequence>
<dbReference type="Proteomes" id="UP000230423">
    <property type="component" value="Unassembled WGS sequence"/>
</dbReference>
<protein>
    <submittedName>
        <fullName evidence="1">Uncharacterized protein</fullName>
    </submittedName>
</protein>
<evidence type="ECO:0000313" key="2">
    <source>
        <dbReference type="Proteomes" id="UP000230423"/>
    </source>
</evidence>
<proteinExistence type="predicted"/>
<reference evidence="1 2" key="1">
    <citation type="submission" date="2015-09" db="EMBL/GenBank/DDBJ databases">
        <title>Draft genome of the parasitic nematode Teladorsagia circumcincta isolate WARC Sus (inbred).</title>
        <authorList>
            <person name="Mitreva M."/>
        </authorList>
    </citation>
    <scope>NUCLEOTIDE SEQUENCE [LARGE SCALE GENOMIC DNA]</scope>
    <source>
        <strain evidence="1 2">S</strain>
    </source>
</reference>
<dbReference type="OrthoDB" id="418445at2759"/>
<evidence type="ECO:0000313" key="1">
    <source>
        <dbReference type="EMBL" id="PIO75952.1"/>
    </source>
</evidence>
<gene>
    <name evidence="1" type="ORF">TELCIR_01995</name>
</gene>